<evidence type="ECO:0000313" key="15">
    <source>
        <dbReference type="Proteomes" id="UP000777002"/>
    </source>
</evidence>
<evidence type="ECO:0000256" key="10">
    <source>
        <dbReference type="ARBA" id="ARBA00023186"/>
    </source>
</evidence>
<evidence type="ECO:0000256" key="3">
    <source>
        <dbReference type="ARBA" id="ARBA00011245"/>
    </source>
</evidence>
<dbReference type="InterPro" id="IPR004565">
    <property type="entry name" value="OM_lipoprot_LolB"/>
</dbReference>
<keyword evidence="9" id="KW-0564">Palmitate</keyword>
<feature type="chain" id="PRO_5045520099" description="Outer-membrane lipoprotein LolB" evidence="13">
    <location>
        <begin position="23"/>
        <end position="189"/>
    </location>
</feature>
<evidence type="ECO:0000256" key="12">
    <source>
        <dbReference type="ARBA" id="ARBA00023288"/>
    </source>
</evidence>
<sequence length="189" mass="21002">MSFRTFLTGAVFITLLSGCVSLSTPDLQQSWQGRFSISAESAQHRENHSGRFILTHSSAPLTILDLKTALGNTIARVTLSDTDVSLQTVGRPEYRADNVDNLLIQTLGFSVPVEGLQYWLEGSPIVGVSAQTTPQSKPYKEIRQNGWLIRYESYDAKGLPKRIRFEREASINSPALSILLLISDRHHDS</sequence>
<keyword evidence="8" id="KW-0472">Membrane</keyword>
<dbReference type="PROSITE" id="PS51257">
    <property type="entry name" value="PROKAR_LIPOPROTEIN"/>
    <property type="match status" value="1"/>
</dbReference>
<keyword evidence="5" id="KW-0813">Transport</keyword>
<feature type="signal peptide" evidence="13">
    <location>
        <begin position="1"/>
        <end position="22"/>
    </location>
</feature>
<dbReference type="InterPro" id="IPR029046">
    <property type="entry name" value="LolA/LolB/LppX"/>
</dbReference>
<comment type="caution">
    <text evidence="14">The sequence shown here is derived from an EMBL/GenBank/DDBJ whole genome shotgun (WGS) entry which is preliminary data.</text>
</comment>
<proteinExistence type="inferred from homology"/>
<evidence type="ECO:0000256" key="9">
    <source>
        <dbReference type="ARBA" id="ARBA00023139"/>
    </source>
</evidence>
<evidence type="ECO:0000256" key="11">
    <source>
        <dbReference type="ARBA" id="ARBA00023237"/>
    </source>
</evidence>
<keyword evidence="15" id="KW-1185">Reference proteome</keyword>
<dbReference type="Gene3D" id="2.50.20.10">
    <property type="entry name" value="Lipoprotein localisation LolA/LolB/LppX"/>
    <property type="match status" value="1"/>
</dbReference>
<evidence type="ECO:0000256" key="4">
    <source>
        <dbReference type="ARBA" id="ARBA00016202"/>
    </source>
</evidence>
<evidence type="ECO:0000256" key="6">
    <source>
        <dbReference type="ARBA" id="ARBA00022729"/>
    </source>
</evidence>
<accession>A0ABS2GSN0</accession>
<evidence type="ECO:0000256" key="5">
    <source>
        <dbReference type="ARBA" id="ARBA00022448"/>
    </source>
</evidence>
<dbReference type="Proteomes" id="UP000777002">
    <property type="component" value="Unassembled WGS sequence"/>
</dbReference>
<comment type="similarity">
    <text evidence="2">Belongs to the LolB family.</text>
</comment>
<dbReference type="Pfam" id="PF03550">
    <property type="entry name" value="LolB"/>
    <property type="match status" value="1"/>
</dbReference>
<evidence type="ECO:0000256" key="1">
    <source>
        <dbReference type="ARBA" id="ARBA00004459"/>
    </source>
</evidence>
<name>A0ABS2GSN0_9BURK</name>
<gene>
    <name evidence="14" type="ORF">H5985_00880</name>
</gene>
<keyword evidence="12 14" id="KW-0449">Lipoprotein</keyword>
<evidence type="ECO:0000256" key="13">
    <source>
        <dbReference type="SAM" id="SignalP"/>
    </source>
</evidence>
<dbReference type="CDD" id="cd16326">
    <property type="entry name" value="LolB"/>
    <property type="match status" value="1"/>
</dbReference>
<evidence type="ECO:0000256" key="7">
    <source>
        <dbReference type="ARBA" id="ARBA00022927"/>
    </source>
</evidence>
<comment type="subunit">
    <text evidence="3">Monomer.</text>
</comment>
<reference evidence="14 15" key="1">
    <citation type="journal article" date="2021" name="Sci. Rep.">
        <title>The distribution of antibiotic resistance genes in chicken gut microbiota commensals.</title>
        <authorList>
            <person name="Juricova H."/>
            <person name="Matiasovicova J."/>
            <person name="Kubasova T."/>
            <person name="Cejkova D."/>
            <person name="Rychlik I."/>
        </authorList>
    </citation>
    <scope>NUCLEOTIDE SEQUENCE [LARGE SCALE GENOMIC DNA]</scope>
    <source>
        <strain evidence="14 15">An562</strain>
    </source>
</reference>
<evidence type="ECO:0000313" key="14">
    <source>
        <dbReference type="EMBL" id="MBM6927836.1"/>
    </source>
</evidence>
<organism evidence="14 15">
    <name type="scientific">Parasutterella secunda</name>
    <dbReference type="NCBI Taxonomy" id="626947"/>
    <lineage>
        <taxon>Bacteria</taxon>
        <taxon>Pseudomonadati</taxon>
        <taxon>Pseudomonadota</taxon>
        <taxon>Betaproteobacteria</taxon>
        <taxon>Burkholderiales</taxon>
        <taxon>Sutterellaceae</taxon>
        <taxon>Parasutterella</taxon>
    </lineage>
</organism>
<keyword evidence="11" id="KW-0998">Cell outer membrane</keyword>
<protein>
    <recommendedName>
        <fullName evidence="4">Outer-membrane lipoprotein LolB</fullName>
    </recommendedName>
</protein>
<keyword evidence="10" id="KW-0143">Chaperone</keyword>
<comment type="subcellular location">
    <subcellularLocation>
        <location evidence="1">Cell outer membrane</location>
        <topology evidence="1">Lipid-anchor</topology>
    </subcellularLocation>
</comment>
<dbReference type="EMBL" id="JACJKX010000001">
    <property type="protein sequence ID" value="MBM6927836.1"/>
    <property type="molecule type" value="Genomic_DNA"/>
</dbReference>
<evidence type="ECO:0000256" key="2">
    <source>
        <dbReference type="ARBA" id="ARBA00009696"/>
    </source>
</evidence>
<keyword evidence="6 13" id="KW-0732">Signal</keyword>
<dbReference type="RefSeq" id="WP_205049424.1">
    <property type="nucleotide sequence ID" value="NZ_JACJKX010000001.1"/>
</dbReference>
<keyword evidence="7" id="KW-0653">Protein transport</keyword>
<evidence type="ECO:0000256" key="8">
    <source>
        <dbReference type="ARBA" id="ARBA00023136"/>
    </source>
</evidence>
<dbReference type="SUPFAM" id="SSF89392">
    <property type="entry name" value="Prokaryotic lipoproteins and lipoprotein localization factors"/>
    <property type="match status" value="1"/>
</dbReference>